<evidence type="ECO:0000259" key="6">
    <source>
        <dbReference type="Pfam" id="PF02668"/>
    </source>
</evidence>
<dbReference type="EMBL" id="JAPQKS010000009">
    <property type="protein sequence ID" value="KAJ5215137.1"/>
    <property type="molecule type" value="Genomic_DNA"/>
</dbReference>
<evidence type="ECO:0000313" key="7">
    <source>
        <dbReference type="EMBL" id="KAJ5215137.1"/>
    </source>
</evidence>
<keyword evidence="3" id="KW-0223">Dioxygenase</keyword>
<dbReference type="PANTHER" id="PTHR43779:SF3">
    <property type="entry name" value="(3R)-3-[(CARBOXYMETHYL)AMINO]FATTY ACID OXYGENASE_DECARBOXYLASE"/>
    <property type="match status" value="1"/>
</dbReference>
<organism evidence="7 8">
    <name type="scientific">Penicillium chermesinum</name>
    <dbReference type="NCBI Taxonomy" id="63820"/>
    <lineage>
        <taxon>Eukaryota</taxon>
        <taxon>Fungi</taxon>
        <taxon>Dikarya</taxon>
        <taxon>Ascomycota</taxon>
        <taxon>Pezizomycotina</taxon>
        <taxon>Eurotiomycetes</taxon>
        <taxon>Eurotiomycetidae</taxon>
        <taxon>Eurotiales</taxon>
        <taxon>Aspergillaceae</taxon>
        <taxon>Penicillium</taxon>
    </lineage>
</organism>
<dbReference type="Proteomes" id="UP001150941">
    <property type="component" value="Unassembled WGS sequence"/>
</dbReference>
<evidence type="ECO:0000256" key="5">
    <source>
        <dbReference type="ARBA" id="ARBA00023004"/>
    </source>
</evidence>
<reference evidence="7" key="1">
    <citation type="submission" date="2022-11" db="EMBL/GenBank/DDBJ databases">
        <authorList>
            <person name="Petersen C."/>
        </authorList>
    </citation>
    <scope>NUCLEOTIDE SEQUENCE</scope>
    <source>
        <strain evidence="7">IBT 19713</strain>
    </source>
</reference>
<sequence>MAQYGVLVFRSTALNDASHTAFASQFGELDVSTARAPAGTAYRLGPGSKLADVGNVDNAGRIEPVTSVRSQAMRGNGLFHVDCSYHARRSGYSFLRAHELPPSGTAGGTSFADTQTAYADLDEKTKEEIKAHVLWHSLLHSRRLACPEDKVFKYLDLALDLHDLRRLPLFMILALTARWLGYLGRLTSISLVLMSLFGLARLLLVCVVPGPLNARHPKRLVQLHKPSNRLNLYIAAHAYRIDGWSASASKPVIEALLRHASQEKYTFTVDWKNNGDMIFWDNTCVMHRSEGGTYQGKYVRDMRRATVYESY</sequence>
<evidence type="ECO:0000256" key="3">
    <source>
        <dbReference type="ARBA" id="ARBA00022964"/>
    </source>
</evidence>
<comment type="similarity">
    <text evidence="1">Belongs to the TfdA dioxygenase family.</text>
</comment>
<dbReference type="Pfam" id="PF02668">
    <property type="entry name" value="TauD"/>
    <property type="match status" value="1"/>
</dbReference>
<evidence type="ECO:0000256" key="2">
    <source>
        <dbReference type="ARBA" id="ARBA00022723"/>
    </source>
</evidence>
<keyword evidence="5" id="KW-0408">Iron</keyword>
<accession>A0A9W9N8G7</accession>
<feature type="domain" description="TauD/TfdA-like" evidence="6">
    <location>
        <begin position="2"/>
        <end position="306"/>
    </location>
</feature>
<evidence type="ECO:0000256" key="1">
    <source>
        <dbReference type="ARBA" id="ARBA00005896"/>
    </source>
</evidence>
<evidence type="ECO:0000313" key="8">
    <source>
        <dbReference type="Proteomes" id="UP001150941"/>
    </source>
</evidence>
<dbReference type="AlphaFoldDB" id="A0A9W9N8G7"/>
<comment type="caution">
    <text evidence="7">The sequence shown here is derived from an EMBL/GenBank/DDBJ whole genome shotgun (WGS) entry which is preliminary data.</text>
</comment>
<protein>
    <recommendedName>
        <fullName evidence="6">TauD/TfdA-like domain-containing protein</fullName>
    </recommendedName>
</protein>
<dbReference type="GeneID" id="83207415"/>
<dbReference type="InterPro" id="IPR003819">
    <property type="entry name" value="TauD/TfdA-like"/>
</dbReference>
<dbReference type="OrthoDB" id="5818554at2759"/>
<dbReference type="GO" id="GO:0051213">
    <property type="term" value="F:dioxygenase activity"/>
    <property type="evidence" value="ECO:0007669"/>
    <property type="project" value="UniProtKB-KW"/>
</dbReference>
<dbReference type="Gene3D" id="3.60.130.10">
    <property type="entry name" value="Clavaminate synthase-like"/>
    <property type="match status" value="1"/>
</dbReference>
<proteinExistence type="inferred from homology"/>
<gene>
    <name evidence="7" type="ORF">N7468_010816</name>
</gene>
<name>A0A9W9N8G7_9EURO</name>
<dbReference type="RefSeq" id="XP_058325634.1">
    <property type="nucleotide sequence ID" value="XM_058480111.1"/>
</dbReference>
<dbReference type="InterPro" id="IPR051178">
    <property type="entry name" value="TfdA_dioxygenase"/>
</dbReference>
<dbReference type="PANTHER" id="PTHR43779">
    <property type="entry name" value="DIOXYGENASE RV0097-RELATED"/>
    <property type="match status" value="1"/>
</dbReference>
<reference evidence="7" key="2">
    <citation type="journal article" date="2023" name="IMA Fungus">
        <title>Comparative genomic study of the Penicillium genus elucidates a diverse pangenome and 15 lateral gene transfer events.</title>
        <authorList>
            <person name="Petersen C."/>
            <person name="Sorensen T."/>
            <person name="Nielsen M.R."/>
            <person name="Sondergaard T.E."/>
            <person name="Sorensen J.L."/>
            <person name="Fitzpatrick D.A."/>
            <person name="Frisvad J.C."/>
            <person name="Nielsen K.L."/>
        </authorList>
    </citation>
    <scope>NUCLEOTIDE SEQUENCE</scope>
    <source>
        <strain evidence="7">IBT 19713</strain>
    </source>
</reference>
<keyword evidence="2" id="KW-0479">Metal-binding</keyword>
<dbReference type="InterPro" id="IPR042098">
    <property type="entry name" value="TauD-like_sf"/>
</dbReference>
<keyword evidence="8" id="KW-1185">Reference proteome</keyword>
<dbReference type="GO" id="GO:0046872">
    <property type="term" value="F:metal ion binding"/>
    <property type="evidence" value="ECO:0007669"/>
    <property type="project" value="UniProtKB-KW"/>
</dbReference>
<evidence type="ECO:0000256" key="4">
    <source>
        <dbReference type="ARBA" id="ARBA00023002"/>
    </source>
</evidence>
<dbReference type="SUPFAM" id="SSF51197">
    <property type="entry name" value="Clavaminate synthase-like"/>
    <property type="match status" value="1"/>
</dbReference>
<keyword evidence="4" id="KW-0560">Oxidoreductase</keyword>